<accession>A0A9E4DSR1</accession>
<name>A0A9E4DSR1_9ENTE</name>
<reference evidence="1" key="2">
    <citation type="submission" date="2021-11" db="EMBL/GenBank/DDBJ databases">
        <authorList>
            <person name="Gilroy R."/>
        </authorList>
    </citation>
    <scope>NUCLEOTIDE SEQUENCE</scope>
    <source>
        <strain evidence="1">150</strain>
    </source>
</reference>
<dbReference type="Proteomes" id="UP000813384">
    <property type="component" value="Unassembled WGS sequence"/>
</dbReference>
<proteinExistence type="predicted"/>
<evidence type="ECO:0000313" key="2">
    <source>
        <dbReference type="Proteomes" id="UP000813384"/>
    </source>
</evidence>
<reference evidence="1" key="1">
    <citation type="journal article" date="2021" name="PeerJ">
        <title>Extensive microbial diversity within the chicken gut microbiome revealed by metagenomics and culture.</title>
        <authorList>
            <person name="Gilroy R."/>
            <person name="Ravi A."/>
            <person name="Getino M."/>
            <person name="Pursley I."/>
            <person name="Horton D.L."/>
            <person name="Alikhan N.F."/>
            <person name="Baker D."/>
            <person name="Gharbi K."/>
            <person name="Hall N."/>
            <person name="Watson M."/>
            <person name="Adriaenssens E.M."/>
            <person name="Foster-Nyarko E."/>
            <person name="Jarju S."/>
            <person name="Secka A."/>
            <person name="Antonio M."/>
            <person name="Oren A."/>
            <person name="Chaudhuri R.R."/>
            <person name="La Ragione R."/>
            <person name="Hildebrand F."/>
            <person name="Pallen M.J."/>
        </authorList>
    </citation>
    <scope>NUCLEOTIDE SEQUENCE</scope>
    <source>
        <strain evidence="1">150</strain>
    </source>
</reference>
<organism evidence="1 2">
    <name type="scientific">Enterococcus aquimarinus</name>
    <dbReference type="NCBI Taxonomy" id="328396"/>
    <lineage>
        <taxon>Bacteria</taxon>
        <taxon>Bacillati</taxon>
        <taxon>Bacillota</taxon>
        <taxon>Bacilli</taxon>
        <taxon>Lactobacillales</taxon>
        <taxon>Enterococcaceae</taxon>
        <taxon>Enterococcus</taxon>
    </lineage>
</organism>
<gene>
    <name evidence="1" type="ORF">K8V42_06305</name>
</gene>
<evidence type="ECO:0000313" key="1">
    <source>
        <dbReference type="EMBL" id="MCC9273886.1"/>
    </source>
</evidence>
<dbReference type="EMBL" id="JAJJVO010000094">
    <property type="protein sequence ID" value="MCC9273886.1"/>
    <property type="molecule type" value="Genomic_DNA"/>
</dbReference>
<dbReference type="AlphaFoldDB" id="A0A9E4DSR1"/>
<protein>
    <submittedName>
        <fullName evidence="1">Uncharacterized protein</fullName>
    </submittedName>
</protein>
<comment type="caution">
    <text evidence="1">The sequence shown here is derived from an EMBL/GenBank/DDBJ whole genome shotgun (WGS) entry which is preliminary data.</text>
</comment>
<sequence length="60" mass="6792">MKNDLTRDEWIALSKFLPLLSPVLISKLSPMMDIQVKEKAALAEQAIDKFITTAEAMEEK</sequence>